<dbReference type="PROSITE" id="PS52031">
    <property type="entry name" value="GG_LECTIN"/>
    <property type="match status" value="1"/>
</dbReference>
<keyword evidence="14 20" id="KW-0472">Membrane</keyword>
<comment type="cofactor">
    <cofactor evidence="1">
        <name>Mn(2+)</name>
        <dbReference type="ChEBI" id="CHEBI:29035"/>
    </cofactor>
</comment>
<dbReference type="GO" id="GO:0016266">
    <property type="term" value="P:protein O-linked glycosylation via N-acetyl-galactosamine"/>
    <property type="evidence" value="ECO:0007669"/>
    <property type="project" value="TreeGrafter"/>
</dbReference>
<comment type="similarity">
    <text evidence="4">Belongs to the glycosyltransferase 13 family.</text>
</comment>
<keyword evidence="12 20" id="KW-1133">Transmembrane helix</keyword>
<dbReference type="PANTHER" id="PTHR46396:SF1">
    <property type="entry name" value="PROTEIN O-LINKED-MANNOSE BETA-1,2-N-ACETYLGLUCOSAMINYLTRANSFERASE 1"/>
    <property type="match status" value="1"/>
</dbReference>
<comment type="catalytic activity">
    <reaction evidence="18">
        <text>3-O-(alpha-D-mannosyl)-L-threonyl-[protein] + UDP-N-acetyl-alpha-D-glucosamine = 3-O-(N-acetyl-beta-D-glucosaminyl-(1-&gt;2)-alpha-D-mannosyl)-L-threonyl-[protein] + UDP + H(+)</text>
        <dbReference type="Rhea" id="RHEA:54128"/>
        <dbReference type="Rhea" id="RHEA-COMP:13547"/>
        <dbReference type="Rhea" id="RHEA-COMP:13802"/>
        <dbReference type="ChEBI" id="CHEBI:15378"/>
        <dbReference type="ChEBI" id="CHEBI:57705"/>
        <dbReference type="ChEBI" id="CHEBI:58223"/>
        <dbReference type="ChEBI" id="CHEBI:137323"/>
        <dbReference type="ChEBI" id="CHEBI:138067"/>
    </reaction>
</comment>
<dbReference type="AlphaFoldDB" id="A0A0D2UM96"/>
<feature type="region of interest" description="Disordered" evidence="19">
    <location>
        <begin position="112"/>
        <end position="141"/>
    </location>
</feature>
<keyword evidence="8 22" id="KW-0808">Transferase</keyword>
<dbReference type="InterPro" id="IPR052463">
    <property type="entry name" value="O-linked_mannose_GnT"/>
</dbReference>
<dbReference type="Pfam" id="PF03071">
    <property type="entry name" value="GNT-I"/>
    <property type="match status" value="1"/>
</dbReference>
<dbReference type="Pfam" id="PF15711">
    <property type="entry name" value="ILEI"/>
    <property type="match status" value="1"/>
</dbReference>
<dbReference type="GO" id="GO:0046872">
    <property type="term" value="F:metal ion binding"/>
    <property type="evidence" value="ECO:0007669"/>
    <property type="project" value="UniProtKB-KW"/>
</dbReference>
<gene>
    <name evidence="22" type="ORF">CAOG_006545</name>
</gene>
<evidence type="ECO:0000256" key="4">
    <source>
        <dbReference type="ARBA" id="ARBA00006492"/>
    </source>
</evidence>
<keyword evidence="9 20" id="KW-0812">Transmembrane</keyword>
<feature type="transmembrane region" description="Helical" evidence="20">
    <location>
        <begin position="21"/>
        <end position="41"/>
    </location>
</feature>
<keyword evidence="15" id="KW-1015">Disulfide bond</keyword>
<evidence type="ECO:0000256" key="8">
    <source>
        <dbReference type="ARBA" id="ARBA00022679"/>
    </source>
</evidence>
<organism evidence="22 23">
    <name type="scientific">Capsaspora owczarzaki (strain ATCC 30864)</name>
    <dbReference type="NCBI Taxonomy" id="595528"/>
    <lineage>
        <taxon>Eukaryota</taxon>
        <taxon>Filasterea</taxon>
        <taxon>Capsaspora</taxon>
    </lineage>
</organism>
<keyword evidence="16" id="KW-0464">Manganese</keyword>
<dbReference type="STRING" id="595528.A0A0D2UM96"/>
<dbReference type="RefSeq" id="XP_004345294.1">
    <property type="nucleotide sequence ID" value="XM_004345244.2"/>
</dbReference>
<evidence type="ECO:0000256" key="17">
    <source>
        <dbReference type="ARBA" id="ARBA00046887"/>
    </source>
</evidence>
<dbReference type="PhylomeDB" id="A0A0D2UM96"/>
<comment type="subunit">
    <text evidence="17">Interacts with DAG1 (via O-linked mannose moiety). Interacts (via transmembrane domain) with FKTN; the interaction is direct and is required for normal location in Golgi membranes.</text>
</comment>
<keyword evidence="23" id="KW-1185">Reference proteome</keyword>
<keyword evidence="7 22" id="KW-0328">Glycosyltransferase</keyword>
<dbReference type="InterPro" id="IPR004139">
    <property type="entry name" value="Glyco_trans_13"/>
</dbReference>
<evidence type="ECO:0000256" key="3">
    <source>
        <dbReference type="ARBA" id="ARBA00004922"/>
    </source>
</evidence>
<dbReference type="SUPFAM" id="SSF53448">
    <property type="entry name" value="Nucleotide-diphospho-sugar transferases"/>
    <property type="match status" value="1"/>
</dbReference>
<evidence type="ECO:0000256" key="15">
    <source>
        <dbReference type="ARBA" id="ARBA00023157"/>
    </source>
</evidence>
<dbReference type="OMA" id="NYETEIH"/>
<dbReference type="InterPro" id="IPR039477">
    <property type="entry name" value="ILEI/PANDER_dom"/>
</dbReference>
<dbReference type="InterPro" id="IPR029044">
    <property type="entry name" value="Nucleotide-diphossugar_trans"/>
</dbReference>
<comment type="pathway">
    <text evidence="3">Protein modification; protein glycosylation.</text>
</comment>
<sequence length="782" mass="87952">MRPRRRSIGAGVPGGCTQKTWQVLVGLLALTVVVVNVIFIVHMRKDQQTLEDEHEHLLQNLIADNGIDNGNGNGNGNGNDRLGLGELDVAGENEDARQRRIRLAALLHDQQEHRRVGQRIRVKPQQQSSGNDQAQGQQAQVQDAQVARAEAEVKAAEAAVAAALQAAQNAWVPGTLDITAESGKQIGRITINGEVVFQEKEANDKGRGFNVAIVNQFNGKVMAIRTFDTYLEGAEEALIPFLSGIHAGRIVVMTIKDEGTFMLHDEARKSIADHLGATMVKGLHWRDMYAIIGRKGVPSFPPSEKVSRSPNLDSWGENVSTKATIALENPAEVTKCKWDPTPENARRSVFCNAHEGYGTLCDCNNPDDLNIVPTAAGIELENLQNVPVIVMASNRPQYLYRMLRSLLATAGMTPDRIIVFIDGMLQEVFDVTELLGVRGVMHEPQGEKNGRICYHYKYSLTRLFDEIAPSAPYTIIVEEDLEVSPDFLQYFDQTLPLMELDPTLYCISAWNDNGYMHSTKDAALLYRIETMPGLGWLLSRKLYKDELESKWPAPENRWDWDMWMRLPTNRKGRECIIPDISRTYHFGASGVNMNYYFQKAYFGNHRINKQADVDLRKPERMTAKLYEEDLRALLAKGVPLRGTNPCKEGFFPFPFIYGLNEALGVTGKHPGIGIGINKPEIETGFSAAELDQPPYLIFFKQNSETEFENWMRLAQCFRVWDLDVRGHHKGLFRFWLEGHQIMAIGDKSPYYNEYRPTGNFSPLDITGIEAKFKAEKEKNKKG</sequence>
<evidence type="ECO:0000256" key="10">
    <source>
        <dbReference type="ARBA" id="ARBA00022723"/>
    </source>
</evidence>
<dbReference type="UniPathway" id="UPA00378"/>
<dbReference type="GO" id="GO:0047223">
    <property type="term" value="F:beta-1,3-galactosyl-O-glycosyl-glycoprotein beta-1,3-N-acetylglucosaminyltransferase activity"/>
    <property type="evidence" value="ECO:0007669"/>
    <property type="project" value="TreeGrafter"/>
</dbReference>
<feature type="compositionally biased region" description="Low complexity" evidence="19">
    <location>
        <begin position="125"/>
        <end position="141"/>
    </location>
</feature>
<accession>A0A0D2UM96</accession>
<evidence type="ECO:0000256" key="18">
    <source>
        <dbReference type="ARBA" id="ARBA00049045"/>
    </source>
</evidence>
<proteinExistence type="inferred from homology"/>
<reference evidence="23" key="1">
    <citation type="submission" date="2011-02" db="EMBL/GenBank/DDBJ databases">
        <title>The Genome Sequence of Capsaspora owczarzaki ATCC 30864.</title>
        <authorList>
            <person name="Russ C."/>
            <person name="Cuomo C."/>
            <person name="Burger G."/>
            <person name="Gray M.W."/>
            <person name="Holland P.W.H."/>
            <person name="King N."/>
            <person name="Lang F.B.F."/>
            <person name="Roger A.J."/>
            <person name="Ruiz-Trillo I."/>
            <person name="Young S.K."/>
            <person name="Zeng Q."/>
            <person name="Gargeya S."/>
            <person name="Alvarado L."/>
            <person name="Berlin A."/>
            <person name="Chapman S.B."/>
            <person name="Chen Z."/>
            <person name="Freedman E."/>
            <person name="Gellesch M."/>
            <person name="Goldberg J."/>
            <person name="Griggs A."/>
            <person name="Gujja S."/>
            <person name="Heilman E."/>
            <person name="Heiman D."/>
            <person name="Howarth C."/>
            <person name="Mehta T."/>
            <person name="Neiman D."/>
            <person name="Pearson M."/>
            <person name="Roberts A."/>
            <person name="Saif S."/>
            <person name="Shea T."/>
            <person name="Shenoy N."/>
            <person name="Sisk P."/>
            <person name="Stolte C."/>
            <person name="Sykes S."/>
            <person name="White J."/>
            <person name="Yandava C."/>
            <person name="Haas B."/>
            <person name="Nusbaum C."/>
            <person name="Birren B."/>
        </authorList>
    </citation>
    <scope>NUCLEOTIDE SEQUENCE</scope>
    <source>
        <strain evidence="23">ATCC 30864</strain>
    </source>
</reference>
<dbReference type="FunFam" id="3.90.550.10:FF:000252">
    <property type="entry name" value="Protein O-linked-mannose beta-1,2-N-acetylglucosaminyltransferase 1"/>
    <property type="match status" value="1"/>
</dbReference>
<evidence type="ECO:0000256" key="9">
    <source>
        <dbReference type="ARBA" id="ARBA00022692"/>
    </source>
</evidence>
<keyword evidence="11" id="KW-0735">Signal-anchor</keyword>
<dbReference type="OrthoDB" id="440755at2759"/>
<dbReference type="InterPro" id="IPR039474">
    <property type="entry name" value="POMGNT1_PANDER-like"/>
</dbReference>
<evidence type="ECO:0000256" key="13">
    <source>
        <dbReference type="ARBA" id="ARBA00023034"/>
    </source>
</evidence>
<evidence type="ECO:0000256" key="14">
    <source>
        <dbReference type="ARBA" id="ARBA00023136"/>
    </source>
</evidence>
<dbReference type="CDD" id="cd13937">
    <property type="entry name" value="PANDER_GnT-1_2_like"/>
    <property type="match status" value="1"/>
</dbReference>
<evidence type="ECO:0000256" key="11">
    <source>
        <dbReference type="ARBA" id="ARBA00022968"/>
    </source>
</evidence>
<evidence type="ECO:0000256" key="7">
    <source>
        <dbReference type="ARBA" id="ARBA00022676"/>
    </source>
</evidence>
<evidence type="ECO:0000313" key="22">
    <source>
        <dbReference type="EMBL" id="KJE96186.1"/>
    </source>
</evidence>
<dbReference type="eggNOG" id="ENOG502QSG3">
    <property type="taxonomic scope" value="Eukaryota"/>
</dbReference>
<evidence type="ECO:0000256" key="2">
    <source>
        <dbReference type="ARBA" id="ARBA00004323"/>
    </source>
</evidence>
<evidence type="ECO:0000259" key="21">
    <source>
        <dbReference type="Pfam" id="PF15711"/>
    </source>
</evidence>
<keyword evidence="6" id="KW-0597">Phosphoprotein</keyword>
<evidence type="ECO:0000256" key="19">
    <source>
        <dbReference type="SAM" id="MobiDB-lite"/>
    </source>
</evidence>
<dbReference type="PANTHER" id="PTHR46396">
    <property type="entry name" value="PROTEIN O-LINKED-MANNOSE BETA-1,2-N-ACETYLGLUCOSAMINYLTRANSFERASE 1"/>
    <property type="match status" value="1"/>
</dbReference>
<dbReference type="EMBL" id="KE346370">
    <property type="protein sequence ID" value="KJE96186.1"/>
    <property type="molecule type" value="Genomic_DNA"/>
</dbReference>
<evidence type="ECO:0000256" key="16">
    <source>
        <dbReference type="ARBA" id="ARBA00023211"/>
    </source>
</evidence>
<evidence type="ECO:0000256" key="1">
    <source>
        <dbReference type="ARBA" id="ARBA00001936"/>
    </source>
</evidence>
<evidence type="ECO:0000256" key="5">
    <source>
        <dbReference type="ARBA" id="ARBA00021956"/>
    </source>
</evidence>
<dbReference type="Gene3D" id="3.90.550.10">
    <property type="entry name" value="Spore Coat Polysaccharide Biosynthesis Protein SpsA, Chain A"/>
    <property type="match status" value="1"/>
</dbReference>
<evidence type="ECO:0000256" key="6">
    <source>
        <dbReference type="ARBA" id="ARBA00022553"/>
    </source>
</evidence>
<dbReference type="Proteomes" id="UP000008743">
    <property type="component" value="Unassembled WGS sequence"/>
</dbReference>
<name>A0A0D2UM96_CAPO3</name>
<feature type="domain" description="ILEI/PANDER" evidence="21">
    <location>
        <begin position="207"/>
        <end position="296"/>
    </location>
</feature>
<evidence type="ECO:0000313" key="23">
    <source>
        <dbReference type="Proteomes" id="UP000008743"/>
    </source>
</evidence>
<keyword evidence="13" id="KW-0333">Golgi apparatus</keyword>
<dbReference type="GO" id="GO:0000139">
    <property type="term" value="C:Golgi membrane"/>
    <property type="evidence" value="ECO:0007669"/>
    <property type="project" value="UniProtKB-SubCell"/>
</dbReference>
<protein>
    <recommendedName>
        <fullName evidence="5">Protein O-linked-mannose beta-1,2-N-acetylglucosaminyltransferase 1</fullName>
    </recommendedName>
</protein>
<keyword evidence="10" id="KW-0479">Metal-binding</keyword>
<comment type="subcellular location">
    <subcellularLocation>
        <location evidence="2">Golgi apparatus membrane</location>
        <topology evidence="2">Single-pass type II membrane protein</topology>
    </subcellularLocation>
</comment>
<evidence type="ECO:0000256" key="20">
    <source>
        <dbReference type="SAM" id="Phobius"/>
    </source>
</evidence>
<dbReference type="InParanoid" id="A0A0D2UM96"/>
<evidence type="ECO:0000256" key="12">
    <source>
        <dbReference type="ARBA" id="ARBA00022989"/>
    </source>
</evidence>